<feature type="disulfide bond" evidence="1">
    <location>
        <begin position="105"/>
        <end position="123"/>
    </location>
</feature>
<keyword evidence="1" id="KW-1015">Disulfide bond</keyword>
<accession>A0A3B3ZL37</accession>
<dbReference type="GO" id="GO:0009897">
    <property type="term" value="C:external side of plasma membrane"/>
    <property type="evidence" value="ECO:0007669"/>
    <property type="project" value="TreeGrafter"/>
</dbReference>
<feature type="domain" description="TNFR-Cys" evidence="4">
    <location>
        <begin position="84"/>
        <end position="123"/>
    </location>
</feature>
<feature type="disulfide bond" evidence="1">
    <location>
        <begin position="18"/>
        <end position="31"/>
    </location>
</feature>
<dbReference type="AlphaFoldDB" id="A0A3B3ZL37"/>
<feature type="compositionally biased region" description="Basic and acidic residues" evidence="2">
    <location>
        <begin position="210"/>
        <end position="219"/>
    </location>
</feature>
<organism evidence="5 6">
    <name type="scientific">Periophthalmus magnuspinnatus</name>
    <dbReference type="NCBI Taxonomy" id="409849"/>
    <lineage>
        <taxon>Eukaryota</taxon>
        <taxon>Metazoa</taxon>
        <taxon>Chordata</taxon>
        <taxon>Craniata</taxon>
        <taxon>Vertebrata</taxon>
        <taxon>Euteleostomi</taxon>
        <taxon>Actinopterygii</taxon>
        <taxon>Neopterygii</taxon>
        <taxon>Teleostei</taxon>
        <taxon>Neoteleostei</taxon>
        <taxon>Acanthomorphata</taxon>
        <taxon>Gobiaria</taxon>
        <taxon>Gobiiformes</taxon>
        <taxon>Gobioidei</taxon>
        <taxon>Gobiidae</taxon>
        <taxon>Oxudercinae</taxon>
        <taxon>Periophthalmus</taxon>
    </lineage>
</organism>
<feature type="disulfide bond" evidence="1">
    <location>
        <begin position="42"/>
        <end position="57"/>
    </location>
</feature>
<feature type="disulfide bond" evidence="1">
    <location>
        <begin position="126"/>
        <end position="141"/>
    </location>
</feature>
<feature type="repeat" description="TNFR-Cys" evidence="1">
    <location>
        <begin position="5"/>
        <end position="39"/>
    </location>
</feature>
<keyword evidence="3" id="KW-0812">Transmembrane</keyword>
<dbReference type="STRING" id="409849.ENSPMGP00000005184"/>
<reference evidence="5" key="1">
    <citation type="submission" date="2025-08" db="UniProtKB">
        <authorList>
            <consortium name="Ensembl"/>
        </authorList>
    </citation>
    <scope>IDENTIFICATION</scope>
</reference>
<evidence type="ECO:0000313" key="5">
    <source>
        <dbReference type="Ensembl" id="ENSPMGP00000005184.1"/>
    </source>
</evidence>
<name>A0A3B3ZL37_9GOBI</name>
<dbReference type="GO" id="GO:0002768">
    <property type="term" value="P:immune response-regulating cell surface receptor signaling pathway"/>
    <property type="evidence" value="ECO:0007669"/>
    <property type="project" value="TreeGrafter"/>
</dbReference>
<feature type="domain" description="TNFR-Cys" evidence="4">
    <location>
        <begin position="5"/>
        <end position="39"/>
    </location>
</feature>
<feature type="compositionally biased region" description="Basic and acidic residues" evidence="2">
    <location>
        <begin position="274"/>
        <end position="287"/>
    </location>
</feature>
<feature type="disulfide bond" evidence="1">
    <location>
        <begin position="21"/>
        <end position="39"/>
    </location>
</feature>
<dbReference type="PANTHER" id="PTHR46875">
    <property type="entry name" value="TUMOR NECROSIS FACTOR RECEPTOR SUPERFAMILY MEMBER 5"/>
    <property type="match status" value="1"/>
</dbReference>
<feature type="repeat" description="TNFR-Cys" evidence="1">
    <location>
        <begin position="41"/>
        <end position="83"/>
    </location>
</feature>
<dbReference type="PRINTS" id="PR01680">
    <property type="entry name" value="TNFACTORR6"/>
</dbReference>
<keyword evidence="3" id="KW-1133">Transmembrane helix</keyword>
<feature type="domain" description="TNFR-Cys" evidence="4">
    <location>
        <begin position="41"/>
        <end position="83"/>
    </location>
</feature>
<evidence type="ECO:0000256" key="1">
    <source>
        <dbReference type="PROSITE-ProRule" id="PRU00206"/>
    </source>
</evidence>
<dbReference type="Proteomes" id="UP000261520">
    <property type="component" value="Unplaced"/>
</dbReference>
<dbReference type="GO" id="GO:0006955">
    <property type="term" value="P:immune response"/>
    <property type="evidence" value="ECO:0007669"/>
    <property type="project" value="InterPro"/>
</dbReference>
<dbReference type="InterPro" id="IPR008063">
    <property type="entry name" value="Fas_rcpt"/>
</dbReference>
<dbReference type="SMART" id="SM00208">
    <property type="entry name" value="TNFR"/>
    <property type="match status" value="4"/>
</dbReference>
<evidence type="ECO:0000259" key="4">
    <source>
        <dbReference type="PROSITE" id="PS50050"/>
    </source>
</evidence>
<dbReference type="GO" id="GO:0035631">
    <property type="term" value="C:CD40 receptor complex"/>
    <property type="evidence" value="ECO:0007669"/>
    <property type="project" value="TreeGrafter"/>
</dbReference>
<dbReference type="PROSITE" id="PS50050">
    <property type="entry name" value="TNFR_NGFR_2"/>
    <property type="match status" value="4"/>
</dbReference>
<dbReference type="SUPFAM" id="SSF57586">
    <property type="entry name" value="TNF receptor-like"/>
    <property type="match status" value="2"/>
</dbReference>
<sequence length="287" mass="31710">MSRTKCKEDSYLKDGVCCKRCDAGTYKKKDCDATTETQCAKCEQGRYMATVNYLDQCRYCKTCNSQHNLRTLRECTAREDAACECVDGFYCSDSRCDHCRRVTSCPEGHGVEAPASMTNDTVCAPCDSGFFSDVSDHFSRCKPHTRCDAIGRDLKTPGTATTDAVCGGFKTQPCSWALPAGLWVGLVLTSALVFAVALFCWRRKRFGRHRGESHTERGSRSRGGARTGAEGALASSKMVNAPPDLPEKNVLPHFYTSQDANRGESRMNLTIVTSDRRDQKDRARGKV</sequence>
<feature type="compositionally biased region" description="Low complexity" evidence="2">
    <location>
        <begin position="222"/>
        <end position="231"/>
    </location>
</feature>
<feature type="transmembrane region" description="Helical" evidence="3">
    <location>
        <begin position="176"/>
        <end position="201"/>
    </location>
</feature>
<evidence type="ECO:0000313" key="6">
    <source>
        <dbReference type="Proteomes" id="UP000261520"/>
    </source>
</evidence>
<dbReference type="GO" id="GO:0004888">
    <property type="term" value="F:transmembrane signaling receptor activity"/>
    <property type="evidence" value="ECO:0007669"/>
    <property type="project" value="InterPro"/>
</dbReference>
<feature type="repeat" description="TNFR-Cys" evidence="1">
    <location>
        <begin position="125"/>
        <end position="166"/>
    </location>
</feature>
<dbReference type="InterPro" id="IPR001368">
    <property type="entry name" value="TNFR/NGFR_Cys_rich_reg"/>
</dbReference>
<dbReference type="Ensembl" id="ENSPMGT00000005497.1">
    <property type="protein sequence ID" value="ENSPMGP00000005184.1"/>
    <property type="gene ID" value="ENSPMGG00000004349.1"/>
</dbReference>
<dbReference type="PROSITE" id="PS00652">
    <property type="entry name" value="TNFR_NGFR_1"/>
    <property type="match status" value="2"/>
</dbReference>
<dbReference type="Pfam" id="PF00020">
    <property type="entry name" value="TNFR_c6"/>
    <property type="match status" value="3"/>
</dbReference>
<feature type="region of interest" description="Disordered" evidence="2">
    <location>
        <begin position="210"/>
        <end position="287"/>
    </location>
</feature>
<dbReference type="GO" id="GO:0006915">
    <property type="term" value="P:apoptotic process"/>
    <property type="evidence" value="ECO:0007669"/>
    <property type="project" value="InterPro"/>
</dbReference>
<keyword evidence="3" id="KW-0472">Membrane</keyword>
<evidence type="ECO:0000256" key="3">
    <source>
        <dbReference type="SAM" id="Phobius"/>
    </source>
</evidence>
<evidence type="ECO:0000256" key="2">
    <source>
        <dbReference type="SAM" id="MobiDB-lite"/>
    </source>
</evidence>
<dbReference type="Gene3D" id="2.10.50.10">
    <property type="entry name" value="Tumor Necrosis Factor Receptor, subunit A, domain 2"/>
    <property type="match status" value="3"/>
</dbReference>
<feature type="repeat" description="TNFR-Cys" evidence="1">
    <location>
        <begin position="84"/>
        <end position="123"/>
    </location>
</feature>
<proteinExistence type="predicted"/>
<dbReference type="PANTHER" id="PTHR46875:SF2">
    <property type="entry name" value="TUMOR NECROSIS FACTOR RECEPTOR SUPERFAMILY MEMBER 5-LIKE ISOFORM X1"/>
    <property type="match status" value="1"/>
</dbReference>
<reference evidence="5" key="2">
    <citation type="submission" date="2025-09" db="UniProtKB">
        <authorList>
            <consortium name="Ensembl"/>
        </authorList>
    </citation>
    <scope>IDENTIFICATION</scope>
</reference>
<protein>
    <recommendedName>
        <fullName evidence="4">TNFR-Cys domain-containing protein</fullName>
    </recommendedName>
</protein>
<feature type="domain" description="TNFR-Cys" evidence="4">
    <location>
        <begin position="125"/>
        <end position="166"/>
    </location>
</feature>
<comment type="caution">
    <text evidence="1">Lacks conserved residue(s) required for the propagation of feature annotation.</text>
</comment>
<dbReference type="InterPro" id="IPR052135">
    <property type="entry name" value="TNFRSF5"/>
</dbReference>
<keyword evidence="6" id="KW-1185">Reference proteome</keyword>